<dbReference type="NCBIfam" id="NF001390">
    <property type="entry name" value="PRK00281.1-4"/>
    <property type="match status" value="1"/>
</dbReference>
<dbReference type="Proteomes" id="UP001597497">
    <property type="component" value="Unassembled WGS sequence"/>
</dbReference>
<proteinExistence type="inferred from homology"/>
<gene>
    <name evidence="17" type="primary">uppP</name>
    <name evidence="18" type="ORF">ACFSUC_16770</name>
</gene>
<keyword evidence="6 17" id="KW-0812">Transmembrane</keyword>
<dbReference type="PANTHER" id="PTHR30622:SF3">
    <property type="entry name" value="UNDECAPRENYL-DIPHOSPHATASE"/>
    <property type="match status" value="1"/>
</dbReference>
<keyword evidence="8 17" id="KW-0133">Cell shape</keyword>
<evidence type="ECO:0000256" key="12">
    <source>
        <dbReference type="ARBA" id="ARBA00023251"/>
    </source>
</evidence>
<reference evidence="19" key="1">
    <citation type="journal article" date="2019" name="Int. J. Syst. Evol. Microbiol.">
        <title>The Global Catalogue of Microorganisms (GCM) 10K type strain sequencing project: providing services to taxonomists for standard genome sequencing and annotation.</title>
        <authorList>
            <consortium name="The Broad Institute Genomics Platform"/>
            <consortium name="The Broad Institute Genome Sequencing Center for Infectious Disease"/>
            <person name="Wu L."/>
            <person name="Ma J."/>
        </authorList>
    </citation>
    <scope>NUCLEOTIDE SEQUENCE [LARGE SCALE GENOMIC DNA]</scope>
    <source>
        <strain evidence="19">KCTC 33676</strain>
    </source>
</reference>
<dbReference type="NCBIfam" id="NF001389">
    <property type="entry name" value="PRK00281.1-2"/>
    <property type="match status" value="1"/>
</dbReference>
<evidence type="ECO:0000256" key="14">
    <source>
        <dbReference type="ARBA" id="ARBA00032707"/>
    </source>
</evidence>
<name>A0ABW5RE06_9BACL</name>
<sequence length="279" mass="31066">MREKEVDAMLGEWLQAIILGIVEGLTEFLPISSTGHMIVTAYLLSFEGEKAKTFEVVVQLGAVLAVLILYIDTFKRMLVEWMPFRRQKVASTGRITLIHVGLAMAPAVIVGLVLHDWIKTYLFQPSTVMIGLVLGGLLMIVAEKKQGTIHAHELDQITHRQALGIGLFQCLALWPGFSRSGSTISGGMLLGTSQKAAAEFTFIVSVPIMLAATSLDVWKSREFLTLHDLPLFLIGLSVSFMVAMLAVVTFLKWIKRLKLSWFAYYRFVLAGCIAWLIYF</sequence>
<comment type="caution">
    <text evidence="18">The sequence shown here is derived from an EMBL/GenBank/DDBJ whole genome shotgun (WGS) entry which is preliminary data.</text>
</comment>
<feature type="transmembrane region" description="Helical" evidence="17">
    <location>
        <begin position="121"/>
        <end position="141"/>
    </location>
</feature>
<accession>A0ABW5RE06</accession>
<feature type="transmembrane region" description="Helical" evidence="17">
    <location>
        <begin position="197"/>
        <end position="218"/>
    </location>
</feature>
<evidence type="ECO:0000256" key="1">
    <source>
        <dbReference type="ARBA" id="ARBA00004651"/>
    </source>
</evidence>
<comment type="similarity">
    <text evidence="2 17">Belongs to the UppP family.</text>
</comment>
<dbReference type="PANTHER" id="PTHR30622">
    <property type="entry name" value="UNDECAPRENYL-DIPHOSPHATASE"/>
    <property type="match status" value="1"/>
</dbReference>
<evidence type="ECO:0000256" key="9">
    <source>
        <dbReference type="ARBA" id="ARBA00022984"/>
    </source>
</evidence>
<keyword evidence="19" id="KW-1185">Reference proteome</keyword>
<evidence type="ECO:0000256" key="10">
    <source>
        <dbReference type="ARBA" id="ARBA00022989"/>
    </source>
</evidence>
<dbReference type="GO" id="GO:0050380">
    <property type="term" value="F:undecaprenyl-diphosphatase activity"/>
    <property type="evidence" value="ECO:0007669"/>
    <property type="project" value="UniProtKB-EC"/>
</dbReference>
<dbReference type="EC" id="3.6.1.27" evidence="3 17"/>
<feature type="transmembrane region" description="Helical" evidence="17">
    <location>
        <begin position="21"/>
        <end position="44"/>
    </location>
</feature>
<dbReference type="RefSeq" id="WP_379930790.1">
    <property type="nucleotide sequence ID" value="NZ_JBHUMM010000043.1"/>
</dbReference>
<evidence type="ECO:0000256" key="16">
    <source>
        <dbReference type="ARBA" id="ARBA00047594"/>
    </source>
</evidence>
<evidence type="ECO:0000313" key="18">
    <source>
        <dbReference type="EMBL" id="MFD2673228.1"/>
    </source>
</evidence>
<keyword evidence="12 17" id="KW-0046">Antibiotic resistance</keyword>
<comment type="function">
    <text evidence="17">Catalyzes the dephosphorylation of undecaprenyl diphosphate (UPP). Confers resistance to bacitracin.</text>
</comment>
<dbReference type="NCBIfam" id="TIGR00753">
    <property type="entry name" value="undec_PP_bacA"/>
    <property type="match status" value="1"/>
</dbReference>
<comment type="subcellular location">
    <subcellularLocation>
        <location evidence="1 17">Cell membrane</location>
        <topology evidence="1 17">Multi-pass membrane protein</topology>
    </subcellularLocation>
</comment>
<evidence type="ECO:0000256" key="6">
    <source>
        <dbReference type="ARBA" id="ARBA00022692"/>
    </source>
</evidence>
<evidence type="ECO:0000256" key="11">
    <source>
        <dbReference type="ARBA" id="ARBA00023136"/>
    </source>
</evidence>
<keyword evidence="10 17" id="KW-1133">Transmembrane helix</keyword>
<evidence type="ECO:0000256" key="8">
    <source>
        <dbReference type="ARBA" id="ARBA00022960"/>
    </source>
</evidence>
<keyword evidence="9 17" id="KW-0573">Peptidoglycan synthesis</keyword>
<dbReference type="HAMAP" id="MF_01006">
    <property type="entry name" value="Undec_diphosphatase"/>
    <property type="match status" value="1"/>
</dbReference>
<evidence type="ECO:0000256" key="13">
    <source>
        <dbReference type="ARBA" id="ARBA00023316"/>
    </source>
</evidence>
<keyword evidence="5 17" id="KW-1003">Cell membrane</keyword>
<dbReference type="Pfam" id="PF02673">
    <property type="entry name" value="BacA"/>
    <property type="match status" value="1"/>
</dbReference>
<feature type="transmembrane region" description="Helical" evidence="17">
    <location>
        <begin position="230"/>
        <end position="253"/>
    </location>
</feature>
<evidence type="ECO:0000313" key="19">
    <source>
        <dbReference type="Proteomes" id="UP001597497"/>
    </source>
</evidence>
<feature type="transmembrane region" description="Helical" evidence="17">
    <location>
        <begin position="95"/>
        <end position="115"/>
    </location>
</feature>
<keyword evidence="13 17" id="KW-0961">Cell wall biogenesis/degradation</keyword>
<feature type="transmembrane region" description="Helical" evidence="17">
    <location>
        <begin position="56"/>
        <end position="74"/>
    </location>
</feature>
<evidence type="ECO:0000256" key="15">
    <source>
        <dbReference type="ARBA" id="ARBA00032932"/>
    </source>
</evidence>
<evidence type="ECO:0000256" key="7">
    <source>
        <dbReference type="ARBA" id="ARBA00022801"/>
    </source>
</evidence>
<evidence type="ECO:0000256" key="2">
    <source>
        <dbReference type="ARBA" id="ARBA00010621"/>
    </source>
</evidence>
<comment type="catalytic activity">
    <reaction evidence="16 17">
        <text>di-trans,octa-cis-undecaprenyl diphosphate + H2O = di-trans,octa-cis-undecaprenyl phosphate + phosphate + H(+)</text>
        <dbReference type="Rhea" id="RHEA:28094"/>
        <dbReference type="ChEBI" id="CHEBI:15377"/>
        <dbReference type="ChEBI" id="CHEBI:15378"/>
        <dbReference type="ChEBI" id="CHEBI:43474"/>
        <dbReference type="ChEBI" id="CHEBI:58405"/>
        <dbReference type="ChEBI" id="CHEBI:60392"/>
        <dbReference type="EC" id="3.6.1.27"/>
    </reaction>
</comment>
<evidence type="ECO:0000256" key="3">
    <source>
        <dbReference type="ARBA" id="ARBA00012374"/>
    </source>
</evidence>
<keyword evidence="7 17" id="KW-0378">Hydrolase</keyword>
<evidence type="ECO:0000256" key="5">
    <source>
        <dbReference type="ARBA" id="ARBA00022475"/>
    </source>
</evidence>
<evidence type="ECO:0000256" key="17">
    <source>
        <dbReference type="HAMAP-Rule" id="MF_01006"/>
    </source>
</evidence>
<organism evidence="18 19">
    <name type="scientific">Marinicrinis sediminis</name>
    <dbReference type="NCBI Taxonomy" id="1652465"/>
    <lineage>
        <taxon>Bacteria</taxon>
        <taxon>Bacillati</taxon>
        <taxon>Bacillota</taxon>
        <taxon>Bacilli</taxon>
        <taxon>Bacillales</taxon>
        <taxon>Paenibacillaceae</taxon>
    </lineage>
</organism>
<dbReference type="InterPro" id="IPR003824">
    <property type="entry name" value="UppP"/>
</dbReference>
<dbReference type="EMBL" id="JBHUMM010000043">
    <property type="protein sequence ID" value="MFD2673228.1"/>
    <property type="molecule type" value="Genomic_DNA"/>
</dbReference>
<feature type="transmembrane region" description="Helical" evidence="17">
    <location>
        <begin position="259"/>
        <end position="278"/>
    </location>
</feature>
<comment type="miscellaneous">
    <text evidence="17">Bacitracin is thought to be involved in the inhibition of peptidoglycan synthesis by sequestering undecaprenyl diphosphate, thereby reducing the pool of lipid carrier available.</text>
</comment>
<protein>
    <recommendedName>
        <fullName evidence="4 17">Undecaprenyl-diphosphatase</fullName>
        <ecNumber evidence="3 17">3.6.1.27</ecNumber>
    </recommendedName>
    <alternativeName>
        <fullName evidence="15 17">Bacitracin resistance protein</fullName>
    </alternativeName>
    <alternativeName>
        <fullName evidence="14 17">Undecaprenyl pyrophosphate phosphatase</fullName>
    </alternativeName>
</protein>
<evidence type="ECO:0000256" key="4">
    <source>
        <dbReference type="ARBA" id="ARBA00021581"/>
    </source>
</evidence>
<keyword evidence="11 17" id="KW-0472">Membrane</keyword>